<sequence>MGGLSRRQFLARTAALAAALGVSVETLAPQLALAQTDPGEIPSTLLQTILYGPVTKGSYRTLTAGPGEPYIARYDVLGRTADPTRTSRRRSLLYLGHLSDLHVIDAQSPGRIEPMIVQDHSAWGSAFHPHDPLSPHTTAAMVQAFSDARYSPLTGVPMGAAIVTGDSADMHSHLELRWYIDLMDGLSVNPASSGSTYQGVQAWPEATWAYRPNDPSGGSFGDYGFPTLPALLDDAISHPATSPGLPAPWYAVYGNHDTLLLGTFNLSPTLHALAVGGRKAYTLEATASMALAGYAASGSAVTQLLDAFGLWLGRPGFKEVTANPGRYLFAQRDFMAEHFTTETQPGPIGHGFTQHNLDSGETWWTAQLSPFVRAIGLDTCNAVAGPDGALPDVQFQWLKAQLQQATTEGMLVVVLSHHNSLTLENDAQRPGDTTVLHHAEDVIDLLLAYPVAIAWLNGHTHLNQILAHPGANGGGFWEITTASCIDFPQQQQVLEIVDNRD</sequence>
<dbReference type="InterPro" id="IPR022506">
    <property type="entry name" value="Metallophosphoesterase_PPA1498"/>
</dbReference>
<feature type="chain" id="PRO_5017722972" evidence="1">
    <location>
        <begin position="35"/>
        <end position="501"/>
    </location>
</feature>
<dbReference type="AlphaFoldDB" id="A0A3C1KCD7"/>
<dbReference type="InterPro" id="IPR006311">
    <property type="entry name" value="TAT_signal"/>
</dbReference>
<dbReference type="Gene3D" id="3.60.21.10">
    <property type="match status" value="1"/>
</dbReference>
<dbReference type="NCBIfam" id="TIGR01409">
    <property type="entry name" value="TAT_signal_seq"/>
    <property type="match status" value="1"/>
</dbReference>
<evidence type="ECO:0000313" key="2">
    <source>
        <dbReference type="EMBL" id="HAN24312.1"/>
    </source>
</evidence>
<dbReference type="PROSITE" id="PS51318">
    <property type="entry name" value="TAT"/>
    <property type="match status" value="1"/>
</dbReference>
<evidence type="ECO:0000313" key="3">
    <source>
        <dbReference type="Proteomes" id="UP000257479"/>
    </source>
</evidence>
<protein>
    <submittedName>
        <fullName evidence="2">TIGR03767 family metallophosphoesterase</fullName>
    </submittedName>
</protein>
<reference evidence="2 3" key="1">
    <citation type="journal article" date="2018" name="Nat. Biotechnol.">
        <title>A standardized bacterial taxonomy based on genome phylogeny substantially revises the tree of life.</title>
        <authorList>
            <person name="Parks D.H."/>
            <person name="Chuvochina M."/>
            <person name="Waite D.W."/>
            <person name="Rinke C."/>
            <person name="Skarshewski A."/>
            <person name="Chaumeil P.A."/>
            <person name="Hugenholtz P."/>
        </authorList>
    </citation>
    <scope>NUCLEOTIDE SEQUENCE [LARGE SCALE GENOMIC DNA]</scope>
    <source>
        <strain evidence="2">UBA9152</strain>
    </source>
</reference>
<dbReference type="InterPro" id="IPR019546">
    <property type="entry name" value="TAT_signal_bac_arc"/>
</dbReference>
<comment type="caution">
    <text evidence="2">The sequence shown here is derived from an EMBL/GenBank/DDBJ whole genome shotgun (WGS) entry which is preliminary data.</text>
</comment>
<name>A0A3C1KCD7_9MICO</name>
<gene>
    <name evidence="2" type="ORF">DCP95_07035</name>
</gene>
<dbReference type="InterPro" id="IPR029052">
    <property type="entry name" value="Metallo-depent_PP-like"/>
</dbReference>
<dbReference type="SUPFAM" id="SSF56300">
    <property type="entry name" value="Metallo-dependent phosphatases"/>
    <property type="match status" value="1"/>
</dbReference>
<dbReference type="NCBIfam" id="TIGR03767">
    <property type="entry name" value="P_acnes_RR"/>
    <property type="match status" value="1"/>
</dbReference>
<accession>A0A3C1KCD7</accession>
<dbReference type="EMBL" id="DMNG01000119">
    <property type="protein sequence ID" value="HAN24312.1"/>
    <property type="molecule type" value="Genomic_DNA"/>
</dbReference>
<feature type="non-terminal residue" evidence="2">
    <location>
        <position position="501"/>
    </location>
</feature>
<feature type="signal peptide" evidence="1">
    <location>
        <begin position="1"/>
        <end position="34"/>
    </location>
</feature>
<evidence type="ECO:0000256" key="1">
    <source>
        <dbReference type="SAM" id="SignalP"/>
    </source>
</evidence>
<organism evidence="2 3">
    <name type="scientific">Microbacterium ginsengisoli</name>
    <dbReference type="NCBI Taxonomy" id="400772"/>
    <lineage>
        <taxon>Bacteria</taxon>
        <taxon>Bacillati</taxon>
        <taxon>Actinomycetota</taxon>
        <taxon>Actinomycetes</taxon>
        <taxon>Micrococcales</taxon>
        <taxon>Microbacteriaceae</taxon>
        <taxon>Microbacterium</taxon>
    </lineage>
</organism>
<proteinExistence type="predicted"/>
<dbReference type="Proteomes" id="UP000257479">
    <property type="component" value="Unassembled WGS sequence"/>
</dbReference>
<keyword evidence="1" id="KW-0732">Signal</keyword>